<comment type="subcellular location">
    <subcellularLocation>
        <location evidence="1">Cell envelope</location>
    </subcellularLocation>
</comment>
<evidence type="ECO:0000256" key="1">
    <source>
        <dbReference type="ARBA" id="ARBA00004196"/>
    </source>
</evidence>
<keyword evidence="4" id="KW-0676">Redox-active center</keyword>
<dbReference type="InterPro" id="IPR013766">
    <property type="entry name" value="Thioredoxin_domain"/>
</dbReference>
<accession>A0A7K1Y7J0</accession>
<gene>
    <name evidence="6" type="ORF">GS399_06115</name>
</gene>
<dbReference type="InterPro" id="IPR036249">
    <property type="entry name" value="Thioredoxin-like_sf"/>
</dbReference>
<dbReference type="InterPro" id="IPR025380">
    <property type="entry name" value="DUF4369"/>
</dbReference>
<evidence type="ECO:0000256" key="3">
    <source>
        <dbReference type="ARBA" id="ARBA00023157"/>
    </source>
</evidence>
<dbReference type="EMBL" id="WVHT01000002">
    <property type="protein sequence ID" value="MXV50542.1"/>
    <property type="molecule type" value="Genomic_DNA"/>
</dbReference>
<keyword evidence="2" id="KW-0201">Cytochrome c-type biogenesis</keyword>
<evidence type="ECO:0000256" key="2">
    <source>
        <dbReference type="ARBA" id="ARBA00022748"/>
    </source>
</evidence>
<evidence type="ECO:0000313" key="7">
    <source>
        <dbReference type="Proteomes" id="UP000466586"/>
    </source>
</evidence>
<dbReference type="InterPro" id="IPR050553">
    <property type="entry name" value="Thioredoxin_ResA/DsbE_sf"/>
</dbReference>
<dbReference type="Proteomes" id="UP000466586">
    <property type="component" value="Unassembled WGS sequence"/>
</dbReference>
<dbReference type="Gene3D" id="3.40.30.10">
    <property type="entry name" value="Glutaredoxin"/>
    <property type="match status" value="1"/>
</dbReference>
<name>A0A7K1Y7J0_9SPHI</name>
<dbReference type="SUPFAM" id="SSF52833">
    <property type="entry name" value="Thioredoxin-like"/>
    <property type="match status" value="1"/>
</dbReference>
<dbReference type="GO" id="GO:0017004">
    <property type="term" value="P:cytochrome complex assembly"/>
    <property type="evidence" value="ECO:0007669"/>
    <property type="project" value="UniProtKB-KW"/>
</dbReference>
<dbReference type="GO" id="GO:0016209">
    <property type="term" value="F:antioxidant activity"/>
    <property type="evidence" value="ECO:0007669"/>
    <property type="project" value="InterPro"/>
</dbReference>
<dbReference type="AlphaFoldDB" id="A0A7K1Y7J0"/>
<dbReference type="GO" id="GO:0016491">
    <property type="term" value="F:oxidoreductase activity"/>
    <property type="evidence" value="ECO:0007669"/>
    <property type="project" value="InterPro"/>
</dbReference>
<sequence>MKKYLAIVAAICVLNACKNKDQFVINGQVENSGKLKKVLLYENDQVIDSAFLNESNEFRFKRVSEEPNFYTIGLGEKNFLVIARNGDELDFKTNLADSTNKYEIKGSDDSEKLREFNTISNKYGKVYFDIQNEYNKLTEQNPNSKDSIYSVLMPKFQKNMEAFSKETISFSEKNKDNLAGFYAIGTVDQIKFEPELIKYADDIKTKFPHNKAVQAFVDHMMEVKPVSIGQKAPGFKLNDPNGKPVDLDSYKGKYVLVDFWASWCAPCRQANPHVVAAYNEFKSKNFTVLGISLDKNKEAWLKAIKDDGLSWQHVSELKEWDSEIAKTYKVDAIPASFLLDPQGVIVAKNLRDEELKEFLNKTLK</sequence>
<proteinExistence type="predicted"/>
<dbReference type="InterPro" id="IPR000866">
    <property type="entry name" value="AhpC/TSA"/>
</dbReference>
<comment type="caution">
    <text evidence="6">The sequence shown here is derived from an EMBL/GenBank/DDBJ whole genome shotgun (WGS) entry which is preliminary data.</text>
</comment>
<dbReference type="CDD" id="cd02966">
    <property type="entry name" value="TlpA_like_family"/>
    <property type="match status" value="1"/>
</dbReference>
<dbReference type="PROSITE" id="PS51352">
    <property type="entry name" value="THIOREDOXIN_2"/>
    <property type="match status" value="1"/>
</dbReference>
<feature type="domain" description="Thioredoxin" evidence="5">
    <location>
        <begin position="226"/>
        <end position="364"/>
    </location>
</feature>
<dbReference type="PANTHER" id="PTHR42852:SF6">
    <property type="entry name" value="THIOL:DISULFIDE INTERCHANGE PROTEIN DSBE"/>
    <property type="match status" value="1"/>
</dbReference>
<evidence type="ECO:0000259" key="5">
    <source>
        <dbReference type="PROSITE" id="PS51352"/>
    </source>
</evidence>
<dbReference type="RefSeq" id="WP_160843707.1">
    <property type="nucleotide sequence ID" value="NZ_WVHT01000002.1"/>
</dbReference>
<dbReference type="PANTHER" id="PTHR42852">
    <property type="entry name" value="THIOL:DISULFIDE INTERCHANGE PROTEIN DSBE"/>
    <property type="match status" value="1"/>
</dbReference>
<dbReference type="Pfam" id="PF14289">
    <property type="entry name" value="DUF4369"/>
    <property type="match status" value="1"/>
</dbReference>
<dbReference type="Pfam" id="PF00578">
    <property type="entry name" value="AhpC-TSA"/>
    <property type="match status" value="1"/>
</dbReference>
<keyword evidence="3" id="KW-1015">Disulfide bond</keyword>
<reference evidence="6 7" key="1">
    <citation type="submission" date="2019-11" db="EMBL/GenBank/DDBJ databases">
        <title>Pedobacter sp. HMF7647 Genome sequencing and assembly.</title>
        <authorList>
            <person name="Kang H."/>
            <person name="Kim H."/>
            <person name="Joh K."/>
        </authorList>
    </citation>
    <scope>NUCLEOTIDE SEQUENCE [LARGE SCALE GENOMIC DNA]</scope>
    <source>
        <strain evidence="6 7">HMF7647</strain>
    </source>
</reference>
<organism evidence="6 7">
    <name type="scientific">Hufsiella arboris</name>
    <dbReference type="NCBI Taxonomy" id="2695275"/>
    <lineage>
        <taxon>Bacteria</taxon>
        <taxon>Pseudomonadati</taxon>
        <taxon>Bacteroidota</taxon>
        <taxon>Sphingobacteriia</taxon>
        <taxon>Sphingobacteriales</taxon>
        <taxon>Sphingobacteriaceae</taxon>
        <taxon>Hufsiella</taxon>
    </lineage>
</organism>
<keyword evidence="7" id="KW-1185">Reference proteome</keyword>
<dbReference type="GO" id="GO:0030313">
    <property type="term" value="C:cell envelope"/>
    <property type="evidence" value="ECO:0007669"/>
    <property type="project" value="UniProtKB-SubCell"/>
</dbReference>
<evidence type="ECO:0000313" key="6">
    <source>
        <dbReference type="EMBL" id="MXV50542.1"/>
    </source>
</evidence>
<protein>
    <submittedName>
        <fullName evidence="6">Redoxin domain-containing protein</fullName>
    </submittedName>
</protein>
<evidence type="ECO:0000256" key="4">
    <source>
        <dbReference type="ARBA" id="ARBA00023284"/>
    </source>
</evidence>